<dbReference type="EMBL" id="CM034397">
    <property type="protein sequence ID" value="KAJ0177830.1"/>
    <property type="molecule type" value="Genomic_DNA"/>
</dbReference>
<evidence type="ECO:0000313" key="1">
    <source>
        <dbReference type="EMBL" id="KAJ0177830.1"/>
    </source>
</evidence>
<organism evidence="1 2">
    <name type="scientific">Dendrolimus kikuchii</name>
    <dbReference type="NCBI Taxonomy" id="765133"/>
    <lineage>
        <taxon>Eukaryota</taxon>
        <taxon>Metazoa</taxon>
        <taxon>Ecdysozoa</taxon>
        <taxon>Arthropoda</taxon>
        <taxon>Hexapoda</taxon>
        <taxon>Insecta</taxon>
        <taxon>Pterygota</taxon>
        <taxon>Neoptera</taxon>
        <taxon>Endopterygota</taxon>
        <taxon>Lepidoptera</taxon>
        <taxon>Glossata</taxon>
        <taxon>Ditrysia</taxon>
        <taxon>Bombycoidea</taxon>
        <taxon>Lasiocampidae</taxon>
        <taxon>Dendrolimus</taxon>
    </lineage>
</organism>
<proteinExistence type="predicted"/>
<accession>A0ACC1D269</accession>
<evidence type="ECO:0000313" key="2">
    <source>
        <dbReference type="Proteomes" id="UP000824533"/>
    </source>
</evidence>
<gene>
    <name evidence="1" type="ORF">K1T71_006703</name>
</gene>
<dbReference type="Proteomes" id="UP000824533">
    <property type="component" value="Linkage Group LG11"/>
</dbReference>
<comment type="caution">
    <text evidence="1">The sequence shown here is derived from an EMBL/GenBank/DDBJ whole genome shotgun (WGS) entry which is preliminary data.</text>
</comment>
<reference evidence="1 2" key="1">
    <citation type="journal article" date="2021" name="Front. Genet.">
        <title>Chromosome-Level Genome Assembly Reveals Significant Gene Expansion in the Toll and IMD Signaling Pathways of Dendrolimus kikuchii.</title>
        <authorList>
            <person name="Zhou J."/>
            <person name="Wu P."/>
            <person name="Xiong Z."/>
            <person name="Liu N."/>
            <person name="Zhao N."/>
            <person name="Ji M."/>
            <person name="Qiu Y."/>
            <person name="Yang B."/>
        </authorList>
    </citation>
    <scope>NUCLEOTIDE SEQUENCE [LARGE SCALE GENOMIC DNA]</scope>
    <source>
        <strain evidence="1">Ann1</strain>
    </source>
</reference>
<sequence>METSGYDNIKADDSSERKRDNVKTSWKPFWRQLFVSSGVWSIYFVLGLGFGTPTVMIPQIRKEANSTEAVSDEMASWLSSVHGYSALPWVFIIPIFTKYVGRKIPFILVCINTLVGFIIFYCSVNTTYLLISAIMQGMLLASNMTLLVVIVTEYSSPRYRGVFMIIESTFFFWGVWIANAIGTFSHWKNIGIIAFICSIYPLTAIMWPESPYWLAMKGRFDECVKSHHWLKGYDKDSEFELETLISSQREYQKSISERKKFANENRLKSIMATITTKAFYMPLILSVCVMSMYHFSEKQNISVFFDTSTNVKAALITLSVLIKSKIRVAASSIETSK</sequence>
<protein>
    <submittedName>
        <fullName evidence="1">Uncharacterized protein</fullName>
    </submittedName>
</protein>
<keyword evidence="2" id="KW-1185">Reference proteome</keyword>
<name>A0ACC1D269_9NEOP</name>